<gene>
    <name evidence="2" type="ORF">SAMN02910280_0202</name>
</gene>
<evidence type="ECO:0000313" key="3">
    <source>
        <dbReference type="Proteomes" id="UP000183461"/>
    </source>
</evidence>
<dbReference type="InterPro" id="IPR050229">
    <property type="entry name" value="GlpE_sulfurtransferase"/>
</dbReference>
<accession>A0A1K1PW80</accession>
<dbReference type="SUPFAM" id="SSF52821">
    <property type="entry name" value="Rhodanese/Cell cycle control phosphatase"/>
    <property type="match status" value="1"/>
</dbReference>
<dbReference type="Gene3D" id="3.40.250.10">
    <property type="entry name" value="Rhodanese-like domain"/>
    <property type="match status" value="1"/>
</dbReference>
<dbReference type="CDD" id="cd00158">
    <property type="entry name" value="RHOD"/>
    <property type="match status" value="1"/>
</dbReference>
<dbReference type="PANTHER" id="PTHR43031">
    <property type="entry name" value="FAD-DEPENDENT OXIDOREDUCTASE"/>
    <property type="match status" value="1"/>
</dbReference>
<dbReference type="AlphaFoldDB" id="A0A1K1PW80"/>
<dbReference type="InterPro" id="IPR001763">
    <property type="entry name" value="Rhodanese-like_dom"/>
</dbReference>
<sequence>MKSINAAELSALDMEKALLLDIRSREEFENNGIKGSVNVPFDEISTGLSKLPKDKPVYVLCRTGDLSEEVAEILEDRGYDVYNVEGGHAAYIVSLASAKL</sequence>
<dbReference type="RefSeq" id="WP_072301253.1">
    <property type="nucleotide sequence ID" value="NZ_FPIP01000011.1"/>
</dbReference>
<name>A0A1K1PW80_RUMFL</name>
<dbReference type="InterPro" id="IPR036873">
    <property type="entry name" value="Rhodanese-like_dom_sf"/>
</dbReference>
<organism evidence="2 3">
    <name type="scientific">Ruminococcus flavefaciens</name>
    <dbReference type="NCBI Taxonomy" id="1265"/>
    <lineage>
        <taxon>Bacteria</taxon>
        <taxon>Bacillati</taxon>
        <taxon>Bacillota</taxon>
        <taxon>Clostridia</taxon>
        <taxon>Eubacteriales</taxon>
        <taxon>Oscillospiraceae</taxon>
        <taxon>Ruminococcus</taxon>
    </lineage>
</organism>
<dbReference type="SMART" id="SM00450">
    <property type="entry name" value="RHOD"/>
    <property type="match status" value="1"/>
</dbReference>
<dbReference type="PROSITE" id="PS50206">
    <property type="entry name" value="RHODANESE_3"/>
    <property type="match status" value="1"/>
</dbReference>
<evidence type="ECO:0000259" key="1">
    <source>
        <dbReference type="PROSITE" id="PS50206"/>
    </source>
</evidence>
<feature type="domain" description="Rhodanese" evidence="1">
    <location>
        <begin position="13"/>
        <end position="93"/>
    </location>
</feature>
<dbReference type="Proteomes" id="UP000183461">
    <property type="component" value="Unassembled WGS sequence"/>
</dbReference>
<protein>
    <submittedName>
        <fullName evidence="2">Rhodanese-related sulfurtransferase</fullName>
    </submittedName>
</protein>
<dbReference type="GO" id="GO:0016740">
    <property type="term" value="F:transferase activity"/>
    <property type="evidence" value="ECO:0007669"/>
    <property type="project" value="UniProtKB-KW"/>
</dbReference>
<reference evidence="2 3" key="1">
    <citation type="submission" date="2016-11" db="EMBL/GenBank/DDBJ databases">
        <authorList>
            <person name="Jaros S."/>
            <person name="Januszkiewicz K."/>
            <person name="Wedrychowicz H."/>
        </authorList>
    </citation>
    <scope>NUCLEOTIDE SEQUENCE [LARGE SCALE GENOMIC DNA]</scope>
    <source>
        <strain evidence="2 3">YL228</strain>
    </source>
</reference>
<keyword evidence="2" id="KW-0808">Transferase</keyword>
<dbReference type="PANTHER" id="PTHR43031:SF18">
    <property type="entry name" value="RHODANESE-RELATED SULFURTRANSFERASES"/>
    <property type="match status" value="1"/>
</dbReference>
<proteinExistence type="predicted"/>
<evidence type="ECO:0000313" key="2">
    <source>
        <dbReference type="EMBL" id="SFW51887.1"/>
    </source>
</evidence>
<dbReference type="EMBL" id="FPIP01000011">
    <property type="protein sequence ID" value="SFW51887.1"/>
    <property type="molecule type" value="Genomic_DNA"/>
</dbReference>
<dbReference type="Pfam" id="PF00581">
    <property type="entry name" value="Rhodanese"/>
    <property type="match status" value="1"/>
</dbReference>